<comment type="caution">
    <text evidence="1">The sequence shown here is derived from an EMBL/GenBank/DDBJ whole genome shotgun (WGS) entry which is preliminary data.</text>
</comment>
<sequence>MRAMIKGSFKDFFIIIDFLFQGIRLRVNHKILSTK</sequence>
<evidence type="ECO:0000313" key="1">
    <source>
        <dbReference type="EMBL" id="MDR6241296.1"/>
    </source>
</evidence>
<keyword evidence="2" id="KW-1185">Reference proteome</keyword>
<evidence type="ECO:0000313" key="2">
    <source>
        <dbReference type="Proteomes" id="UP001185092"/>
    </source>
</evidence>
<dbReference type="AlphaFoldDB" id="A0AAE3XNR1"/>
<gene>
    <name evidence="1" type="ORF">HNQ88_004374</name>
</gene>
<accession>A0AAE3XNR1</accession>
<proteinExistence type="predicted"/>
<organism evidence="1 2">
    <name type="scientific">Aureibacter tunicatorum</name>
    <dbReference type="NCBI Taxonomy" id="866807"/>
    <lineage>
        <taxon>Bacteria</taxon>
        <taxon>Pseudomonadati</taxon>
        <taxon>Bacteroidota</taxon>
        <taxon>Cytophagia</taxon>
        <taxon>Cytophagales</taxon>
        <taxon>Persicobacteraceae</taxon>
        <taxon>Aureibacter</taxon>
    </lineage>
</organism>
<protein>
    <submittedName>
        <fullName evidence="1">Uncharacterized protein</fullName>
    </submittedName>
</protein>
<dbReference type="EMBL" id="JAVDQD010000007">
    <property type="protein sequence ID" value="MDR6241296.1"/>
    <property type="molecule type" value="Genomic_DNA"/>
</dbReference>
<reference evidence="1" key="1">
    <citation type="submission" date="2023-07" db="EMBL/GenBank/DDBJ databases">
        <title>Genomic Encyclopedia of Type Strains, Phase IV (KMG-IV): sequencing the most valuable type-strain genomes for metagenomic binning, comparative biology and taxonomic classification.</title>
        <authorList>
            <person name="Goeker M."/>
        </authorList>
    </citation>
    <scope>NUCLEOTIDE SEQUENCE</scope>
    <source>
        <strain evidence="1">DSM 26174</strain>
    </source>
</reference>
<name>A0AAE3XNR1_9BACT</name>
<dbReference type="Proteomes" id="UP001185092">
    <property type="component" value="Unassembled WGS sequence"/>
</dbReference>